<dbReference type="AlphaFoldDB" id="A0A1N7M8R5"/>
<keyword evidence="4" id="KW-1185">Reference proteome</keyword>
<evidence type="ECO:0000313" key="4">
    <source>
        <dbReference type="Proteomes" id="UP000186221"/>
    </source>
</evidence>
<evidence type="ECO:0000313" key="3">
    <source>
        <dbReference type="EMBL" id="SIS82516.1"/>
    </source>
</evidence>
<keyword evidence="1" id="KW-0175">Coiled coil</keyword>
<protein>
    <submittedName>
        <fullName evidence="3">Phage tail tape measure protein, lambda family</fullName>
    </submittedName>
</protein>
<dbReference type="STRING" id="453582.SAMN05421580_105194"/>
<feature type="coiled-coil region" evidence="1">
    <location>
        <begin position="290"/>
        <end position="324"/>
    </location>
</feature>
<organism evidence="3 4">
    <name type="scientific">Rhodobacter aestuarii</name>
    <dbReference type="NCBI Taxonomy" id="453582"/>
    <lineage>
        <taxon>Bacteria</taxon>
        <taxon>Pseudomonadati</taxon>
        <taxon>Pseudomonadota</taxon>
        <taxon>Alphaproteobacteria</taxon>
        <taxon>Rhodobacterales</taxon>
        <taxon>Rhodobacter group</taxon>
        <taxon>Rhodobacter</taxon>
    </lineage>
</organism>
<dbReference type="OrthoDB" id="7311517at2"/>
<name>A0A1N7M8R5_9RHOB</name>
<gene>
    <name evidence="3" type="ORF">SAMN05421580_105194</name>
</gene>
<accession>A0A1N7M8R5</accession>
<keyword evidence="2" id="KW-0472">Membrane</keyword>
<keyword evidence="2" id="KW-1133">Transmembrane helix</keyword>
<dbReference type="EMBL" id="FTOG01000005">
    <property type="protein sequence ID" value="SIS82516.1"/>
    <property type="molecule type" value="Genomic_DNA"/>
</dbReference>
<keyword evidence="2" id="KW-0812">Transmembrane</keyword>
<feature type="transmembrane region" description="Helical" evidence="2">
    <location>
        <begin position="85"/>
        <end position="111"/>
    </location>
</feature>
<dbReference type="RefSeq" id="WP_139327811.1">
    <property type="nucleotide sequence ID" value="NZ_QAXT01000006.1"/>
</dbReference>
<feature type="coiled-coil region" evidence="1">
    <location>
        <begin position="117"/>
        <end position="144"/>
    </location>
</feature>
<evidence type="ECO:0000256" key="2">
    <source>
        <dbReference type="SAM" id="Phobius"/>
    </source>
</evidence>
<evidence type="ECO:0000256" key="1">
    <source>
        <dbReference type="SAM" id="Coils"/>
    </source>
</evidence>
<dbReference type="Proteomes" id="UP000186221">
    <property type="component" value="Unassembled WGS sequence"/>
</dbReference>
<reference evidence="4" key="1">
    <citation type="submission" date="2017-01" db="EMBL/GenBank/DDBJ databases">
        <authorList>
            <person name="Varghese N."/>
            <person name="Submissions S."/>
        </authorList>
    </citation>
    <scope>NUCLEOTIDE SEQUENCE [LARGE SCALE GENOMIC DNA]</scope>
    <source>
        <strain evidence="4">DSM 19945</strain>
    </source>
</reference>
<sequence length="734" mass="76738">MAQLQDLTAKMRLDVSEFKKGVTASRGSLNDLNGSFRSSGSAALAMSNSTKAALANVGFQVQDIITQVSGGTSMTRALSMQLPQLLGGLGLVGVAAGVLAPLFIGIGAAFLGAAEDAKAAEEQMKRLSKALDELQSATKAAQQSRFDLMEQFGPEQVAQARQMLEIQRELARVNLARELNAAAEMIGKVQLGDLAGKSAEDWEAFGVQLRAARAEIEALAKAEMSGNMTEAMQDRALALDEFMARSQNYQADLNAVQKMFGATEEAAGQLIAAMLRLRDAEGPRDQAAAAAELRDRLSEVLGNMDGANEEALKLVEQLLNVEDAALRAAAADIAGAIAPAANEARRLADELGRAVTNAMNLAMQGVSSLRQAQIHYDFRDDPMGGAAALAREQFDATIKLPIDKETGLPIEAPPEVTAQIEAQRRAFVGAAVATEEYRQRLLAWRKEEAEAARAAKGGGSKGRANAYEAAIDSLIGGTDAARQQIAAIEEITGAGRDLGRALKIIAERQKILTAAQKAGIEVTPEMVAHINTLVAAYVDANDELKTMQSNAKRGEDAMSDFFGAILEGADAAKAALANLLMEIAKVQFSKGMMGLLGMTSWGGGLLGMIGSGLSPNAKGGVFAGGVKKFATGGVIDRATVFGLRSGLGVMGEAGPEAIMPLVRGSDGKLGVAAQGLGGSAGGAVQMHVTVGFDESGNLYVKQVAQREAASGIAAYDKGLPDRVQAISINPRKRS</sequence>
<proteinExistence type="predicted"/>